<evidence type="ECO:0000256" key="8">
    <source>
        <dbReference type="ARBA" id="ARBA00022777"/>
    </source>
</evidence>
<dbReference type="InterPro" id="IPR000014">
    <property type="entry name" value="PAS"/>
</dbReference>
<evidence type="ECO:0000256" key="10">
    <source>
        <dbReference type="ARBA" id="ARBA00022989"/>
    </source>
</evidence>
<evidence type="ECO:0000256" key="2">
    <source>
        <dbReference type="ARBA" id="ARBA00004141"/>
    </source>
</evidence>
<dbReference type="InterPro" id="IPR036097">
    <property type="entry name" value="HisK_dim/P_sf"/>
</dbReference>
<dbReference type="InterPro" id="IPR013655">
    <property type="entry name" value="PAS_fold_3"/>
</dbReference>
<dbReference type="GO" id="GO:0005524">
    <property type="term" value="F:ATP binding"/>
    <property type="evidence" value="ECO:0007669"/>
    <property type="project" value="UniProtKB-KW"/>
</dbReference>
<dbReference type="GO" id="GO:0000155">
    <property type="term" value="F:phosphorelay sensor kinase activity"/>
    <property type="evidence" value="ECO:0007669"/>
    <property type="project" value="InterPro"/>
</dbReference>
<dbReference type="PROSITE" id="PS50112">
    <property type="entry name" value="PAS"/>
    <property type="match status" value="2"/>
</dbReference>
<evidence type="ECO:0000256" key="7">
    <source>
        <dbReference type="ARBA" id="ARBA00022741"/>
    </source>
</evidence>
<dbReference type="GO" id="GO:0016020">
    <property type="term" value="C:membrane"/>
    <property type="evidence" value="ECO:0007669"/>
    <property type="project" value="UniProtKB-SubCell"/>
</dbReference>
<feature type="domain" description="PAC" evidence="15">
    <location>
        <begin position="207"/>
        <end position="259"/>
    </location>
</feature>
<dbReference type="CDD" id="cd00075">
    <property type="entry name" value="HATPase"/>
    <property type="match status" value="1"/>
</dbReference>
<dbReference type="Pfam" id="PF00512">
    <property type="entry name" value="HisKA"/>
    <property type="match status" value="1"/>
</dbReference>
<protein>
    <recommendedName>
        <fullName evidence="3">histidine kinase</fullName>
        <ecNumber evidence="3">2.7.13.3</ecNumber>
    </recommendedName>
</protein>
<keyword evidence="9" id="KW-0067">ATP-binding</keyword>
<comment type="subcellular location">
    <subcellularLocation>
        <location evidence="2">Membrane</location>
        <topology evidence="2">Multi-pass membrane protein</topology>
    </subcellularLocation>
</comment>
<dbReference type="SMART" id="SM00086">
    <property type="entry name" value="PAC"/>
    <property type="match status" value="2"/>
</dbReference>
<dbReference type="CDD" id="cd00130">
    <property type="entry name" value="PAS"/>
    <property type="match status" value="2"/>
</dbReference>
<dbReference type="SMART" id="SM00388">
    <property type="entry name" value="HisKA"/>
    <property type="match status" value="1"/>
</dbReference>
<comment type="caution">
    <text evidence="16">The sequence shown here is derived from an EMBL/GenBank/DDBJ whole genome shotgun (WGS) entry which is preliminary data.</text>
</comment>
<dbReference type="Pfam" id="PF02518">
    <property type="entry name" value="HATPase_c"/>
    <property type="match status" value="1"/>
</dbReference>
<dbReference type="Gene3D" id="3.30.565.10">
    <property type="entry name" value="Histidine kinase-like ATPase, C-terminal domain"/>
    <property type="match status" value="1"/>
</dbReference>
<dbReference type="NCBIfam" id="TIGR00229">
    <property type="entry name" value="sensory_box"/>
    <property type="match status" value="2"/>
</dbReference>
<keyword evidence="11" id="KW-0902">Two-component regulatory system</keyword>
<dbReference type="CDD" id="cd00082">
    <property type="entry name" value="HisKA"/>
    <property type="match status" value="1"/>
</dbReference>
<evidence type="ECO:0000256" key="4">
    <source>
        <dbReference type="ARBA" id="ARBA00022553"/>
    </source>
</evidence>
<dbReference type="PROSITE" id="PS50113">
    <property type="entry name" value="PAC"/>
    <property type="match status" value="2"/>
</dbReference>
<dbReference type="SUPFAM" id="SSF55874">
    <property type="entry name" value="ATPase domain of HSP90 chaperone/DNA topoisomerase II/histidine kinase"/>
    <property type="match status" value="1"/>
</dbReference>
<keyword evidence="5" id="KW-0808">Transferase</keyword>
<evidence type="ECO:0000256" key="9">
    <source>
        <dbReference type="ARBA" id="ARBA00022840"/>
    </source>
</evidence>
<dbReference type="Pfam" id="PF08447">
    <property type="entry name" value="PAS_3"/>
    <property type="match status" value="1"/>
</dbReference>
<evidence type="ECO:0000313" key="16">
    <source>
        <dbReference type="EMBL" id="RJR27359.1"/>
    </source>
</evidence>
<evidence type="ECO:0000256" key="11">
    <source>
        <dbReference type="ARBA" id="ARBA00023012"/>
    </source>
</evidence>
<evidence type="ECO:0000256" key="3">
    <source>
        <dbReference type="ARBA" id="ARBA00012438"/>
    </source>
</evidence>
<feature type="domain" description="PAS" evidence="14">
    <location>
        <begin position="133"/>
        <end position="178"/>
    </location>
</feature>
<dbReference type="Proteomes" id="UP000265540">
    <property type="component" value="Unassembled WGS sequence"/>
</dbReference>
<dbReference type="Gene3D" id="1.10.287.130">
    <property type="match status" value="1"/>
</dbReference>
<keyword evidence="10" id="KW-1133">Transmembrane helix</keyword>
<dbReference type="PROSITE" id="PS50109">
    <property type="entry name" value="HIS_KIN"/>
    <property type="match status" value="1"/>
</dbReference>
<dbReference type="SUPFAM" id="SSF55785">
    <property type="entry name" value="PYP-like sensor domain (PAS domain)"/>
    <property type="match status" value="2"/>
</dbReference>
<dbReference type="SUPFAM" id="SSF47384">
    <property type="entry name" value="Homodimeric domain of signal transducing histidine kinase"/>
    <property type="match status" value="1"/>
</dbReference>
<dbReference type="AlphaFoldDB" id="A0A3A4ZDT0"/>
<evidence type="ECO:0000259" key="13">
    <source>
        <dbReference type="PROSITE" id="PS50109"/>
    </source>
</evidence>
<keyword evidence="7" id="KW-0547">Nucleotide-binding</keyword>
<dbReference type="InterPro" id="IPR036890">
    <property type="entry name" value="HATPase_C_sf"/>
</dbReference>
<accession>A0A3A4ZDT0</accession>
<organism evidence="16 17">
    <name type="scientific">candidate division WWE3 bacterium</name>
    <dbReference type="NCBI Taxonomy" id="2053526"/>
    <lineage>
        <taxon>Bacteria</taxon>
        <taxon>Katanobacteria</taxon>
    </lineage>
</organism>
<sequence length="494" mass="56373">METAPPSWNNEDILSLIVEQTTDMVAIHTFDWVFLYVSPSSRLLLGYEPDELLNKSAFELFHPDDLKKISSHETSDVNDQKIHTITYRIKRKGGGYVWFETTVKPIKDLRLGNELRLITVSRDVTSRKNSEEMVKKFVQAVESASDSIVMANSEGIIMYTNPAIYNMTGYKPPEVIGKHANFIWEGTMDKIFLTSLWHNLREEKKPFNGEITNVRKDGMRYVSDTHITPILDEKKDVSFYVGIARDITKAKEVDRMKTEFISLASHQLRTPLTSMKWRLEMLLKGEEGNINDKQKEYLLNINGTNERMIDLVNSLLNISRIESGRLIIDSKPTSLTDLMLSAIDEVSNKAKDKQIRIIKDFQEALPVISVDPKLLRNVYINLLTNAIKYTKEKGAIEVRIYEDNNMILTQVADNGYGIPKSDQDKIFQKFYRADNIKKVETDGTGLGLYLTKAIIEASNGKIWFESEENKGTSFYVALSRSGMEPKKGEVSITV</sequence>
<dbReference type="InterPro" id="IPR003661">
    <property type="entry name" value="HisK_dim/P_dom"/>
</dbReference>
<dbReference type="SMART" id="SM00387">
    <property type="entry name" value="HATPase_c"/>
    <property type="match status" value="1"/>
</dbReference>
<dbReference type="PANTHER" id="PTHR42878">
    <property type="entry name" value="TWO-COMPONENT HISTIDINE KINASE"/>
    <property type="match status" value="1"/>
</dbReference>
<evidence type="ECO:0000313" key="17">
    <source>
        <dbReference type="Proteomes" id="UP000265540"/>
    </source>
</evidence>
<keyword evidence="4" id="KW-0597">Phosphoprotein</keyword>
<gene>
    <name evidence="16" type="ORF">C4561_02285</name>
</gene>
<evidence type="ECO:0000256" key="5">
    <source>
        <dbReference type="ARBA" id="ARBA00022679"/>
    </source>
</evidence>
<dbReference type="PRINTS" id="PR00344">
    <property type="entry name" value="BCTRLSENSOR"/>
</dbReference>
<evidence type="ECO:0000256" key="1">
    <source>
        <dbReference type="ARBA" id="ARBA00000085"/>
    </source>
</evidence>
<feature type="domain" description="Histidine kinase" evidence="13">
    <location>
        <begin position="263"/>
        <end position="482"/>
    </location>
</feature>
<dbReference type="InterPro" id="IPR004358">
    <property type="entry name" value="Sig_transdc_His_kin-like_C"/>
</dbReference>
<dbReference type="InterPro" id="IPR003594">
    <property type="entry name" value="HATPase_dom"/>
</dbReference>
<dbReference type="InterPro" id="IPR005467">
    <property type="entry name" value="His_kinase_dom"/>
</dbReference>
<dbReference type="GO" id="GO:0000156">
    <property type="term" value="F:phosphorelay response regulator activity"/>
    <property type="evidence" value="ECO:0007669"/>
    <property type="project" value="TreeGrafter"/>
</dbReference>
<dbReference type="InterPro" id="IPR050351">
    <property type="entry name" value="BphY/WalK/GraS-like"/>
</dbReference>
<name>A0A3A4ZDT0_UNCKA</name>
<evidence type="ECO:0000259" key="15">
    <source>
        <dbReference type="PROSITE" id="PS50113"/>
    </source>
</evidence>
<feature type="domain" description="PAS" evidence="14">
    <location>
        <begin position="10"/>
        <end position="80"/>
    </location>
</feature>
<reference evidence="16 17" key="1">
    <citation type="journal article" date="2017" name="ISME J.">
        <title>Energy and carbon metabolisms in a deep terrestrial subsurface fluid microbial community.</title>
        <authorList>
            <person name="Momper L."/>
            <person name="Jungbluth S.P."/>
            <person name="Lee M.D."/>
            <person name="Amend J.P."/>
        </authorList>
    </citation>
    <scope>NUCLEOTIDE SEQUENCE [LARGE SCALE GENOMIC DNA]</scope>
    <source>
        <strain evidence="16">SURF_46</strain>
    </source>
</reference>
<dbReference type="EC" id="2.7.13.3" evidence="3"/>
<dbReference type="InterPro" id="IPR001610">
    <property type="entry name" value="PAC"/>
</dbReference>
<dbReference type="InterPro" id="IPR035965">
    <property type="entry name" value="PAS-like_dom_sf"/>
</dbReference>
<dbReference type="PANTHER" id="PTHR42878:SF7">
    <property type="entry name" value="SENSOR HISTIDINE KINASE GLRK"/>
    <property type="match status" value="1"/>
</dbReference>
<comment type="catalytic activity">
    <reaction evidence="1">
        <text>ATP + protein L-histidine = ADP + protein N-phospho-L-histidine.</text>
        <dbReference type="EC" id="2.7.13.3"/>
    </reaction>
</comment>
<evidence type="ECO:0000256" key="12">
    <source>
        <dbReference type="ARBA" id="ARBA00023136"/>
    </source>
</evidence>
<keyword evidence="12" id="KW-0472">Membrane</keyword>
<dbReference type="FunFam" id="3.30.565.10:FF:000006">
    <property type="entry name" value="Sensor histidine kinase WalK"/>
    <property type="match status" value="1"/>
</dbReference>
<feature type="domain" description="PAC" evidence="15">
    <location>
        <begin position="83"/>
        <end position="136"/>
    </location>
</feature>
<dbReference type="Gene3D" id="3.30.450.20">
    <property type="entry name" value="PAS domain"/>
    <property type="match status" value="2"/>
</dbReference>
<dbReference type="SMART" id="SM00091">
    <property type="entry name" value="PAS"/>
    <property type="match status" value="2"/>
</dbReference>
<dbReference type="GO" id="GO:0030295">
    <property type="term" value="F:protein kinase activator activity"/>
    <property type="evidence" value="ECO:0007669"/>
    <property type="project" value="TreeGrafter"/>
</dbReference>
<dbReference type="GO" id="GO:0007234">
    <property type="term" value="P:osmosensory signaling via phosphorelay pathway"/>
    <property type="evidence" value="ECO:0007669"/>
    <property type="project" value="TreeGrafter"/>
</dbReference>
<evidence type="ECO:0000259" key="14">
    <source>
        <dbReference type="PROSITE" id="PS50112"/>
    </source>
</evidence>
<keyword evidence="6" id="KW-0812">Transmembrane</keyword>
<dbReference type="EMBL" id="QZJF01000012">
    <property type="protein sequence ID" value="RJR27359.1"/>
    <property type="molecule type" value="Genomic_DNA"/>
</dbReference>
<proteinExistence type="predicted"/>
<dbReference type="InterPro" id="IPR000700">
    <property type="entry name" value="PAS-assoc_C"/>
</dbReference>
<dbReference type="Pfam" id="PF13426">
    <property type="entry name" value="PAS_9"/>
    <property type="match status" value="1"/>
</dbReference>
<keyword evidence="8 16" id="KW-0418">Kinase</keyword>
<evidence type="ECO:0000256" key="6">
    <source>
        <dbReference type="ARBA" id="ARBA00022692"/>
    </source>
</evidence>